<protein>
    <submittedName>
        <fullName evidence="6">HTH-type transcriptional regulator GltC</fullName>
    </submittedName>
</protein>
<dbReference type="InterPro" id="IPR000847">
    <property type="entry name" value="LysR_HTH_N"/>
</dbReference>
<feature type="domain" description="HTH lysR-type" evidence="5">
    <location>
        <begin position="4"/>
        <end position="61"/>
    </location>
</feature>
<evidence type="ECO:0000313" key="6">
    <source>
        <dbReference type="EMBL" id="AZQ09886.1"/>
    </source>
</evidence>
<dbReference type="Gene3D" id="1.10.10.10">
    <property type="entry name" value="Winged helix-like DNA-binding domain superfamily/Winged helix DNA-binding domain"/>
    <property type="match status" value="1"/>
</dbReference>
<dbReference type="Proteomes" id="UP000278437">
    <property type="component" value="Chromosome"/>
</dbReference>
<evidence type="ECO:0000259" key="5">
    <source>
        <dbReference type="PROSITE" id="PS50931"/>
    </source>
</evidence>
<keyword evidence="7" id="KW-1185">Reference proteome</keyword>
<reference evidence="7" key="1">
    <citation type="submission" date="2017-03" db="EMBL/GenBank/DDBJ databases">
        <title>Full genome sequence of a non-lethal Shewanella isolate that potentiates virulence of Vibio parahaemolyticus causing acute hepatopancreatic necrosis disease (AHPND) in shrimp.</title>
        <authorList>
            <person name="Prachumwat A."/>
            <person name="Sritunyalucksana K."/>
        </authorList>
    </citation>
    <scope>NUCLEOTIDE SEQUENCE [LARGE SCALE GENOMIC DNA]</scope>
    <source>
        <strain evidence="7">TH2012</strain>
    </source>
</reference>
<keyword evidence="2" id="KW-0805">Transcription regulation</keyword>
<sequence length="308" mass="33752">MVNFSLRQVRYFVTIAEQRSLSKAARCLGLSQSALTNSLSDLETELAHQLVVRSPKGVSLTAEGHKFLVSCHRIIEAVEDAGRTLRRDEPRRGELVIGVTPLLATYLLPSLLSRFAREQPGVSIRLREGRGPLLQQALSEGELDLLLSLQSAGAQMPQDAEPLLNSGWSLWLAPSHPLASRSEVSLDELAHQTLIRVEDEELERAQHKLWAGMPASVTEIRVTNIETARSLVAAGSGIALLPDFAFRPWSVDMQRLVAVPLRESAPALDVRLLKASARDAFWATEAFMALSRPLNMGLQAGNGAMAQR</sequence>
<keyword evidence="3" id="KW-0238">DNA-binding</keyword>
<dbReference type="PANTHER" id="PTHR30419:SF8">
    <property type="entry name" value="NITROGEN ASSIMILATION TRANSCRIPTIONAL ACTIVATOR-RELATED"/>
    <property type="match status" value="1"/>
</dbReference>
<evidence type="ECO:0000256" key="4">
    <source>
        <dbReference type="ARBA" id="ARBA00023163"/>
    </source>
</evidence>
<dbReference type="InterPro" id="IPR036390">
    <property type="entry name" value="WH_DNA-bd_sf"/>
</dbReference>
<proteinExistence type="inferred from homology"/>
<dbReference type="Pfam" id="PF00126">
    <property type="entry name" value="HTH_1"/>
    <property type="match status" value="1"/>
</dbReference>
<evidence type="ECO:0000256" key="1">
    <source>
        <dbReference type="ARBA" id="ARBA00009437"/>
    </source>
</evidence>
<dbReference type="InterPro" id="IPR036388">
    <property type="entry name" value="WH-like_DNA-bd_sf"/>
</dbReference>
<dbReference type="PANTHER" id="PTHR30419">
    <property type="entry name" value="HTH-TYPE TRANSCRIPTIONAL REGULATOR YBHD"/>
    <property type="match status" value="1"/>
</dbReference>
<dbReference type="SUPFAM" id="SSF53850">
    <property type="entry name" value="Periplasmic binding protein-like II"/>
    <property type="match status" value="1"/>
</dbReference>
<evidence type="ECO:0000313" key="7">
    <source>
        <dbReference type="Proteomes" id="UP000278437"/>
    </source>
</evidence>
<dbReference type="PROSITE" id="PS50931">
    <property type="entry name" value="HTH_LYSR"/>
    <property type="match status" value="1"/>
</dbReference>
<comment type="similarity">
    <text evidence="1">Belongs to the LysR transcriptional regulatory family.</text>
</comment>
<dbReference type="Gene3D" id="3.40.190.10">
    <property type="entry name" value="Periplasmic binding protein-like II"/>
    <property type="match status" value="2"/>
</dbReference>
<dbReference type="InterPro" id="IPR005119">
    <property type="entry name" value="LysR_subst-bd"/>
</dbReference>
<dbReference type="InterPro" id="IPR050950">
    <property type="entry name" value="HTH-type_LysR_regulators"/>
</dbReference>
<dbReference type="Pfam" id="PF03466">
    <property type="entry name" value="LysR_substrate"/>
    <property type="match status" value="1"/>
</dbReference>
<dbReference type="EMBL" id="CP020373">
    <property type="protein sequence ID" value="AZQ09886.1"/>
    <property type="molecule type" value="Genomic_DNA"/>
</dbReference>
<dbReference type="RefSeq" id="WP_126166313.1">
    <property type="nucleotide sequence ID" value="NZ_CP020373.1"/>
</dbReference>
<organism evidence="6 7">
    <name type="scientific">Shewanella khirikhana</name>
    <dbReference type="NCBI Taxonomy" id="1965282"/>
    <lineage>
        <taxon>Bacteria</taxon>
        <taxon>Pseudomonadati</taxon>
        <taxon>Pseudomonadota</taxon>
        <taxon>Gammaproteobacteria</taxon>
        <taxon>Alteromonadales</taxon>
        <taxon>Shewanellaceae</taxon>
        <taxon>Shewanella</taxon>
    </lineage>
</organism>
<dbReference type="SUPFAM" id="SSF46785">
    <property type="entry name" value="Winged helix' DNA-binding domain"/>
    <property type="match status" value="1"/>
</dbReference>
<evidence type="ECO:0000256" key="2">
    <source>
        <dbReference type="ARBA" id="ARBA00023015"/>
    </source>
</evidence>
<name>A0ABN5TS03_9GAMM</name>
<evidence type="ECO:0000256" key="3">
    <source>
        <dbReference type="ARBA" id="ARBA00023125"/>
    </source>
</evidence>
<accession>A0ABN5TS03</accession>
<keyword evidence="4" id="KW-0804">Transcription</keyword>
<gene>
    <name evidence="6" type="primary">gltC_1</name>
    <name evidence="6" type="ORF">STH12_00747</name>
</gene>